<protein>
    <submittedName>
        <fullName evidence="1">Uncharacterized protein</fullName>
    </submittedName>
</protein>
<organism evidence="1 2">
    <name type="scientific">Flavobacterium granuli</name>
    <dbReference type="NCBI Taxonomy" id="280093"/>
    <lineage>
        <taxon>Bacteria</taxon>
        <taxon>Pseudomonadati</taxon>
        <taxon>Bacteroidota</taxon>
        <taxon>Flavobacteriia</taxon>
        <taxon>Flavobacteriales</taxon>
        <taxon>Flavobacteriaceae</taxon>
        <taxon>Flavobacterium</taxon>
    </lineage>
</organism>
<dbReference type="EMBL" id="JAVDTX010000001">
    <property type="protein sequence ID" value="MDR6843953.1"/>
    <property type="molecule type" value="Genomic_DNA"/>
</dbReference>
<name>A0ABU1RYV4_9FLAO</name>
<reference evidence="1 2" key="1">
    <citation type="submission" date="2023-07" db="EMBL/GenBank/DDBJ databases">
        <title>Sorghum-associated microbial communities from plants grown in Nebraska, USA.</title>
        <authorList>
            <person name="Schachtman D."/>
        </authorList>
    </citation>
    <scope>NUCLEOTIDE SEQUENCE [LARGE SCALE GENOMIC DNA]</scope>
    <source>
        <strain evidence="1 2">BE124</strain>
    </source>
</reference>
<dbReference type="PROSITE" id="PS51257">
    <property type="entry name" value="PROKAR_LIPOPROTEIN"/>
    <property type="match status" value="1"/>
</dbReference>
<evidence type="ECO:0000313" key="2">
    <source>
        <dbReference type="Proteomes" id="UP001261871"/>
    </source>
</evidence>
<dbReference type="Proteomes" id="UP001261871">
    <property type="component" value="Unassembled WGS sequence"/>
</dbReference>
<proteinExistence type="predicted"/>
<keyword evidence="2" id="KW-1185">Reference proteome</keyword>
<dbReference type="RefSeq" id="WP_310003862.1">
    <property type="nucleotide sequence ID" value="NZ_JAVDTX010000001.1"/>
</dbReference>
<evidence type="ECO:0000313" key="1">
    <source>
        <dbReference type="EMBL" id="MDR6843953.1"/>
    </source>
</evidence>
<gene>
    <name evidence="1" type="ORF">J2W95_000633</name>
</gene>
<accession>A0ABU1RYV4</accession>
<comment type="caution">
    <text evidence="1">The sequence shown here is derived from an EMBL/GenBank/DDBJ whole genome shotgun (WGS) entry which is preliminary data.</text>
</comment>
<sequence length="312" mass="33998">MRKIILGAILLFSVMGCSEDSAKQDEVANQETSMNIHLSAQKSNITGKDVKRGILPVTVNLVYISVQPWSQNGIHGDGEIDVTRLANTFVFNIVSNDSDGASDGFEIRNFSTGISQFTVTAHSDNINIPNVKAYGSCVGESSILSVNDLFIKWEAKPVAINYTSDVQTIDVKAGINTPVFFTLLPINGRVIAVFQLSDELKDWNYSAKVQTLNDSGLLNSGLIDVDKTHNGVTYLDGLFVNEDNSSRTHTITIFDDKGEKVAEYPVAIDVTNGESTNTIYTILSDQIPESNKLQTTILVPDFKSPPASEKSI</sequence>